<dbReference type="PANTHER" id="PTHR32024">
    <property type="entry name" value="TRK SYSTEM POTASSIUM UPTAKE PROTEIN TRKG-RELATED"/>
    <property type="match status" value="1"/>
</dbReference>
<feature type="transmembrane region" description="Helical" evidence="8">
    <location>
        <begin position="244"/>
        <end position="268"/>
    </location>
</feature>
<evidence type="ECO:0000256" key="6">
    <source>
        <dbReference type="ARBA" id="ARBA00023065"/>
    </source>
</evidence>
<dbReference type="EMBL" id="JAHMHH010000001">
    <property type="protein sequence ID" value="MBU4692346.1"/>
    <property type="molecule type" value="Genomic_DNA"/>
</dbReference>
<evidence type="ECO:0000313" key="9">
    <source>
        <dbReference type="EMBL" id="MBU4692346.1"/>
    </source>
</evidence>
<feature type="transmembrane region" description="Helical" evidence="8">
    <location>
        <begin position="156"/>
        <end position="176"/>
    </location>
</feature>
<sequence>MKNTRRRLRKWNINGKNIFYYFKQTGKIKYIFLVYLIITIILSLFLYWPISHKNMLIEKPDFNYGDALFIAASAFSDTGLSNINISEGFNEFGQAVIAIGILIGGFGFFTLKLYIFRILFGWMFKTKTSHFKRDLIQVERGSTVVGDTQKVIKVSLTTLFVVLFSSIVFMTFYFYFSNDGFFDNSKANIGDVEIFNPYIKEKYNPHHNILLSLRYATFESISAINNAGFDIIGPNSISAYNHAYILQVWIIILIIVGGVGYPTIYDFYKKIQARIKKQRYEFTLFTKLNLTTYFLVTTIGILLTFLFEIINKNPTGFWKQAEYGSNFNKSFAIIFNTISTRSAGFSTIDYYHFSTQTTLLHAILMFIGFAPVSTAGGIRNITVAIIFLSVFNTIRGRNTINSFHRQIGKETLIKAINILTIGLVLVLIGTFIVSFNLSDITQFASLNNQKQYTIVSVFFEVCSAFGSAGLSTGITEKLNLTSKLFLIVYMFIGQLGITSTILVWGNQKSYVSNYHYIYEDVPLG</sequence>
<evidence type="ECO:0000256" key="8">
    <source>
        <dbReference type="SAM" id="Phobius"/>
    </source>
</evidence>
<dbReference type="Proteomes" id="UP000718793">
    <property type="component" value="Unassembled WGS sequence"/>
</dbReference>
<feature type="transmembrane region" description="Helical" evidence="8">
    <location>
        <begin position="412"/>
        <end position="432"/>
    </location>
</feature>
<evidence type="ECO:0000313" key="10">
    <source>
        <dbReference type="Proteomes" id="UP000718793"/>
    </source>
</evidence>
<protein>
    <submittedName>
        <fullName evidence="9">Potassium transporter KtrB</fullName>
    </submittedName>
</protein>
<comment type="caution">
    <text evidence="9">The sequence shown here is derived from an EMBL/GenBank/DDBJ whole genome shotgun (WGS) entry which is preliminary data.</text>
</comment>
<feature type="transmembrane region" description="Helical" evidence="8">
    <location>
        <begin position="484"/>
        <end position="504"/>
    </location>
</feature>
<keyword evidence="7 8" id="KW-0472">Membrane</keyword>
<name>A0ABS6DQ92_9MOLU</name>
<accession>A0ABS6DQ92</accession>
<dbReference type="RefSeq" id="WP_216488820.1">
    <property type="nucleotide sequence ID" value="NZ_JAHMHH010000001.1"/>
</dbReference>
<keyword evidence="3" id="KW-1003">Cell membrane</keyword>
<dbReference type="PANTHER" id="PTHR32024:SF1">
    <property type="entry name" value="KTR SYSTEM POTASSIUM UPTAKE PROTEIN B"/>
    <property type="match status" value="1"/>
</dbReference>
<reference evidence="9" key="1">
    <citation type="submission" date="2021-06" db="EMBL/GenBank/DDBJ databases">
        <title>Novel Mycoplasma species detected in California sea lions (Zalophus californianus) from the USA.</title>
        <authorList>
            <person name="Volokhov D.V."/>
            <person name="Furtak V.A."/>
            <person name="Zagorodnyaya T.A."/>
        </authorList>
    </citation>
    <scope>NUCLEOTIDE SEQUENCE [LARGE SCALE GENOMIC DNA]</scope>
    <source>
        <strain evidence="9">CSL 5346</strain>
    </source>
</reference>
<feature type="transmembrane region" description="Helical" evidence="8">
    <location>
        <begin position="288"/>
        <end position="310"/>
    </location>
</feature>
<feature type="transmembrane region" description="Helical" evidence="8">
    <location>
        <begin position="359"/>
        <end position="391"/>
    </location>
</feature>
<keyword evidence="2" id="KW-0813">Transport</keyword>
<keyword evidence="5 8" id="KW-1133">Transmembrane helix</keyword>
<dbReference type="InterPro" id="IPR003445">
    <property type="entry name" value="Cat_transpt"/>
</dbReference>
<evidence type="ECO:0000256" key="5">
    <source>
        <dbReference type="ARBA" id="ARBA00022989"/>
    </source>
</evidence>
<keyword evidence="10" id="KW-1185">Reference proteome</keyword>
<proteinExistence type="predicted"/>
<feature type="transmembrane region" description="Helical" evidence="8">
    <location>
        <begin position="92"/>
        <end position="115"/>
    </location>
</feature>
<organism evidence="9 10">
    <name type="scientific">Mycoplasma zalophi</name>
    <dbReference type="NCBI Taxonomy" id="191287"/>
    <lineage>
        <taxon>Bacteria</taxon>
        <taxon>Bacillati</taxon>
        <taxon>Mycoplasmatota</taxon>
        <taxon>Mollicutes</taxon>
        <taxon>Mycoplasmataceae</taxon>
        <taxon>Mycoplasma</taxon>
    </lineage>
</organism>
<keyword evidence="6" id="KW-0406">Ion transport</keyword>
<gene>
    <name evidence="9" type="ORF">KQ875_01895</name>
</gene>
<comment type="subcellular location">
    <subcellularLocation>
        <location evidence="1">Cell membrane</location>
        <topology evidence="1">Multi-pass membrane protein</topology>
    </subcellularLocation>
</comment>
<feature type="transmembrane region" description="Helical" evidence="8">
    <location>
        <begin position="452"/>
        <end position="472"/>
    </location>
</feature>
<dbReference type="Pfam" id="PF02386">
    <property type="entry name" value="TrkH"/>
    <property type="match status" value="1"/>
</dbReference>
<evidence type="ECO:0000256" key="4">
    <source>
        <dbReference type="ARBA" id="ARBA00022692"/>
    </source>
</evidence>
<evidence type="ECO:0000256" key="3">
    <source>
        <dbReference type="ARBA" id="ARBA00022475"/>
    </source>
</evidence>
<feature type="transmembrane region" description="Helical" evidence="8">
    <location>
        <begin position="30"/>
        <end position="50"/>
    </location>
</feature>
<evidence type="ECO:0000256" key="2">
    <source>
        <dbReference type="ARBA" id="ARBA00022448"/>
    </source>
</evidence>
<evidence type="ECO:0000256" key="1">
    <source>
        <dbReference type="ARBA" id="ARBA00004651"/>
    </source>
</evidence>
<evidence type="ECO:0000256" key="7">
    <source>
        <dbReference type="ARBA" id="ARBA00023136"/>
    </source>
</evidence>
<keyword evidence="4 8" id="KW-0812">Transmembrane</keyword>